<reference evidence="2 3" key="1">
    <citation type="submission" date="2019-05" db="EMBL/GenBank/DDBJ databases">
        <authorList>
            <person name="Lee S.D."/>
        </authorList>
    </citation>
    <scope>NUCLEOTIDE SEQUENCE [LARGE SCALE GENOMIC DNA]</scope>
    <source>
        <strain evidence="2 3">YC2-7</strain>
    </source>
</reference>
<proteinExistence type="predicted"/>
<accession>A0A848KR26</accession>
<dbReference type="Proteomes" id="UP000535543">
    <property type="component" value="Unassembled WGS sequence"/>
</dbReference>
<protein>
    <recommendedName>
        <fullName evidence="1">Tetracyclin repressor-like C-terminal domain-containing protein</fullName>
    </recommendedName>
</protein>
<feature type="domain" description="Tetracyclin repressor-like C-terminal" evidence="1">
    <location>
        <begin position="29"/>
        <end position="134"/>
    </location>
</feature>
<dbReference type="AlphaFoldDB" id="A0A848KR26"/>
<gene>
    <name evidence="2" type="ORF">FGL95_27225</name>
</gene>
<evidence type="ECO:0000313" key="3">
    <source>
        <dbReference type="Proteomes" id="UP000535543"/>
    </source>
</evidence>
<dbReference type="EMBL" id="VCQU01000012">
    <property type="protein sequence ID" value="NMN98730.1"/>
    <property type="molecule type" value="Genomic_DNA"/>
</dbReference>
<evidence type="ECO:0000259" key="1">
    <source>
        <dbReference type="Pfam" id="PF17920"/>
    </source>
</evidence>
<comment type="caution">
    <text evidence="2">The sequence shown here is derived from an EMBL/GenBank/DDBJ whole genome shotgun (WGS) entry which is preliminary data.</text>
</comment>
<sequence>MLDSVAARLRLPFGAPDFIDKIATGTVNEVGRRTLYVLISTWDAADGGPFVASAIGTAGVSKIVDTIEDLFLNAVFGKALKAIGVDDIKLRASLCASALVGLGMMRYVATADPIASMKVDELVDVFAPTLQRYLIGDLTE</sequence>
<dbReference type="Gene3D" id="1.10.357.10">
    <property type="entry name" value="Tetracycline Repressor, domain 2"/>
    <property type="match status" value="1"/>
</dbReference>
<keyword evidence="3" id="KW-1185">Reference proteome</keyword>
<dbReference type="SUPFAM" id="SSF48498">
    <property type="entry name" value="Tetracyclin repressor-like, C-terminal domain"/>
    <property type="match status" value="1"/>
</dbReference>
<name>A0A848KR26_9NOCA</name>
<dbReference type="Pfam" id="PF17920">
    <property type="entry name" value="TetR_C_16"/>
    <property type="match status" value="1"/>
</dbReference>
<dbReference type="InterPro" id="IPR036271">
    <property type="entry name" value="Tet_transcr_reg_TetR-rel_C_sf"/>
</dbReference>
<organism evidence="2 3">
    <name type="scientific">Antrihabitans stalactiti</name>
    <dbReference type="NCBI Taxonomy" id="2584121"/>
    <lineage>
        <taxon>Bacteria</taxon>
        <taxon>Bacillati</taxon>
        <taxon>Actinomycetota</taxon>
        <taxon>Actinomycetes</taxon>
        <taxon>Mycobacteriales</taxon>
        <taxon>Nocardiaceae</taxon>
        <taxon>Antrihabitans</taxon>
    </lineage>
</organism>
<evidence type="ECO:0000313" key="2">
    <source>
        <dbReference type="EMBL" id="NMN98730.1"/>
    </source>
</evidence>
<reference evidence="2 3" key="2">
    <citation type="submission" date="2020-06" db="EMBL/GenBank/DDBJ databases">
        <title>Antribacter stalactiti gen. nov., sp. nov., a new member of the family Nacardiaceae isolated from a cave.</title>
        <authorList>
            <person name="Kim I.S."/>
        </authorList>
    </citation>
    <scope>NUCLEOTIDE SEQUENCE [LARGE SCALE GENOMIC DNA]</scope>
    <source>
        <strain evidence="2 3">YC2-7</strain>
    </source>
</reference>
<dbReference type="InterPro" id="IPR041678">
    <property type="entry name" value="TetR_C_16"/>
</dbReference>